<dbReference type="Pfam" id="PF06808">
    <property type="entry name" value="DctM"/>
    <property type="match status" value="1"/>
</dbReference>
<keyword evidence="4" id="KW-1185">Reference proteome</keyword>
<feature type="transmembrane region" description="Helical" evidence="1">
    <location>
        <begin position="367"/>
        <end position="384"/>
    </location>
</feature>
<evidence type="ECO:0000313" key="4">
    <source>
        <dbReference type="Proteomes" id="UP000183997"/>
    </source>
</evidence>
<dbReference type="PROSITE" id="PS51257">
    <property type="entry name" value="PROKAR_LIPOPROTEIN"/>
    <property type="match status" value="1"/>
</dbReference>
<feature type="transmembrane region" description="Helical" evidence="1">
    <location>
        <begin position="75"/>
        <end position="93"/>
    </location>
</feature>
<feature type="domain" description="TRAP C4-dicarboxylate transport system permease DctM subunit" evidence="2">
    <location>
        <begin position="116"/>
        <end position="549"/>
    </location>
</feature>
<organism evidence="3 4">
    <name type="scientific">Desulforamulus aeronauticus DSM 10349</name>
    <dbReference type="NCBI Taxonomy" id="1121421"/>
    <lineage>
        <taxon>Bacteria</taxon>
        <taxon>Bacillati</taxon>
        <taxon>Bacillota</taxon>
        <taxon>Clostridia</taxon>
        <taxon>Eubacteriales</taxon>
        <taxon>Peptococcaceae</taxon>
        <taxon>Desulforamulus</taxon>
    </lineage>
</organism>
<feature type="transmembrane region" description="Helical" evidence="1">
    <location>
        <begin position="341"/>
        <end position="361"/>
    </location>
</feature>
<feature type="transmembrane region" description="Helical" evidence="1">
    <location>
        <begin position="490"/>
        <end position="509"/>
    </location>
</feature>
<reference evidence="4" key="1">
    <citation type="submission" date="2016-11" db="EMBL/GenBank/DDBJ databases">
        <authorList>
            <person name="Varghese N."/>
            <person name="Submissions S."/>
        </authorList>
    </citation>
    <scope>NUCLEOTIDE SEQUENCE [LARGE SCALE GENOMIC DNA]</scope>
    <source>
        <strain evidence="4">DSM 10349</strain>
    </source>
</reference>
<keyword evidence="1" id="KW-1133">Transmembrane helix</keyword>
<feature type="transmembrane region" description="Helical" evidence="1">
    <location>
        <begin position="43"/>
        <end position="63"/>
    </location>
</feature>
<accession>A0A1M6NH74</accession>
<proteinExistence type="predicted"/>
<sequence>MDKTVEGNAKGNSNKKSVAVFAITVIAIIFSCFHIYAASFGTFGAFLQRSIHLTFALVLVLLIHPYKRWGRAGTFINAIMILGTVFVGIYAGVSYETMGDRAGNPNTLDVICGILTILLLLEASRRILGWALSIIASVCIAYVLFGYLLPPAVGHPGFTPGRIIYHLYMTTEGIFGIPLGVSASFIILFTIFGAVMIETGGSKFISDLAFALFGRFRGGPAKACVVSSAALGTMTGAAVASVATVGIFTIPLMKKTGYRAYMAGAIEAVASTGAQLTPPVMGAAAFIMAEMLQVPYIEIVIAAALPAFLYYLSLFVVIDLEAAKTNLKGLPVKELPRLGEVLKKGWFQLIPVAVLLVYLGYFQTTPAKAALAAIISAIIVSWCFKETRLTLPKILKALENGSKSGLEIAMATAAAGIIVGAFTLSGLGMKLSTLLIALSQGNLLLLLFITMAVAIILGMGMTTTDCYIILAILVAPALIKMGVYPIAAHLFVFYFGIISAITPPVALAAQASAGIAEADFMKTGLQAMRLGLVAFILPYLFVYDPVLLLNGKPLEVIQAVLTATVGVMAFAAALQGYILKELTIWQRVILFAGSVCMIIPELMTDVIGVGLVLMILALQIKAVRSENVRCSQM</sequence>
<keyword evidence="1" id="KW-0472">Membrane</keyword>
<keyword evidence="1" id="KW-0812">Transmembrane</keyword>
<dbReference type="OrthoDB" id="9759894at2"/>
<feature type="transmembrane region" description="Helical" evidence="1">
    <location>
        <begin position="606"/>
        <end position="623"/>
    </location>
</feature>
<feature type="transmembrane region" description="Helical" evidence="1">
    <location>
        <begin position="18"/>
        <end position="37"/>
    </location>
</feature>
<feature type="transmembrane region" description="Helical" evidence="1">
    <location>
        <begin position="434"/>
        <end position="459"/>
    </location>
</feature>
<dbReference type="EMBL" id="FRAR01000004">
    <property type="protein sequence ID" value="SHJ95050.1"/>
    <property type="molecule type" value="Genomic_DNA"/>
</dbReference>
<dbReference type="Proteomes" id="UP000183997">
    <property type="component" value="Unassembled WGS sequence"/>
</dbReference>
<feature type="transmembrane region" description="Helical" evidence="1">
    <location>
        <begin position="405"/>
        <end position="428"/>
    </location>
</feature>
<feature type="transmembrane region" description="Helical" evidence="1">
    <location>
        <begin position="128"/>
        <end position="149"/>
    </location>
</feature>
<feature type="transmembrane region" description="Helical" evidence="1">
    <location>
        <begin position="530"/>
        <end position="550"/>
    </location>
</feature>
<dbReference type="RefSeq" id="WP_072910348.1">
    <property type="nucleotide sequence ID" value="NZ_FRAR01000004.1"/>
</dbReference>
<feature type="transmembrane region" description="Helical" evidence="1">
    <location>
        <begin position="296"/>
        <end position="320"/>
    </location>
</feature>
<dbReference type="NCBIfam" id="TIGR02123">
    <property type="entry name" value="TRAP_fused"/>
    <property type="match status" value="1"/>
</dbReference>
<evidence type="ECO:0000259" key="2">
    <source>
        <dbReference type="Pfam" id="PF06808"/>
    </source>
</evidence>
<evidence type="ECO:0000256" key="1">
    <source>
        <dbReference type="SAM" id="Phobius"/>
    </source>
</evidence>
<gene>
    <name evidence="3" type="ORF">SAMN02745123_00131</name>
</gene>
<evidence type="ECO:0000313" key="3">
    <source>
        <dbReference type="EMBL" id="SHJ95050.1"/>
    </source>
</evidence>
<dbReference type="InterPro" id="IPR010656">
    <property type="entry name" value="DctM"/>
</dbReference>
<dbReference type="AlphaFoldDB" id="A0A1M6NH74"/>
<feature type="transmembrane region" description="Helical" evidence="1">
    <location>
        <begin position="223"/>
        <end position="250"/>
    </location>
</feature>
<name>A0A1M6NH74_9FIRM</name>
<feature type="transmembrane region" description="Helical" evidence="1">
    <location>
        <begin position="556"/>
        <end position="577"/>
    </location>
</feature>
<dbReference type="STRING" id="1121421.SAMN02745123_00131"/>
<protein>
    <submittedName>
        <fullName evidence="3">TRAP transporter, 4TM/12TM fusion protein</fullName>
    </submittedName>
</protein>
<feature type="transmembrane region" description="Helical" evidence="1">
    <location>
        <begin position="175"/>
        <end position="197"/>
    </location>
</feature>
<dbReference type="PANTHER" id="PTHR43849">
    <property type="entry name" value="BLL3936 PROTEIN"/>
    <property type="match status" value="1"/>
</dbReference>
<feature type="transmembrane region" description="Helical" evidence="1">
    <location>
        <begin position="466"/>
        <end position="484"/>
    </location>
</feature>
<dbReference type="InterPro" id="IPR011853">
    <property type="entry name" value="TRAP_DctM-Dct_fused"/>
</dbReference>
<dbReference type="PANTHER" id="PTHR43849:SF2">
    <property type="entry name" value="BLL3936 PROTEIN"/>
    <property type="match status" value="1"/>
</dbReference>